<dbReference type="InterPro" id="IPR025662">
    <property type="entry name" value="Sigma_54_int_dom_ATP-bd_1"/>
</dbReference>
<dbReference type="InterPro" id="IPR009057">
    <property type="entry name" value="Homeodomain-like_sf"/>
</dbReference>
<gene>
    <name evidence="11" type="primary">dehRI</name>
</gene>
<dbReference type="PROSITE" id="PS00688">
    <property type="entry name" value="SIGMA54_INTERACT_3"/>
    <property type="match status" value="1"/>
</dbReference>
<organism evidence="11">
    <name type="scientific">Pseudomonas putida</name>
    <name type="common">Arthrobacter siderocapsulatus</name>
    <dbReference type="NCBI Taxonomy" id="303"/>
    <lineage>
        <taxon>Bacteria</taxon>
        <taxon>Pseudomonadati</taxon>
        <taxon>Pseudomonadota</taxon>
        <taxon>Gammaproteobacteria</taxon>
        <taxon>Pseudomonadales</taxon>
        <taxon>Pseudomonadaceae</taxon>
        <taxon>Pseudomonas</taxon>
    </lineage>
</organism>
<dbReference type="PIR" id="S52750">
    <property type="entry name" value="S52750"/>
</dbReference>
<sequence>MRMSKSTYDVLSTVLDALPIGVVEVHGDTILAMNRVARSLFGGRYDSLAQLEQENALMVSMITTEPNNGNRWVNIDGAIYYRDQLPSDEGKVTLLVPVAYMDLRNPELQELRQKYEDFLEIFHNCYDGIYVADGRGKTLWLNEGFERAYGVSRDQFIGQDARELERRGYAKPLITWRVISTGKRITVVHKTNTGKSVLATGIPLFDESGKVRKVIVNSRDMTELHQLREQLNQAEKNIARYESELERLQTRNATCRLVDSSGKATRCATSYTWRTRLAKVDTALLITGESGVGKEVIAKLVHNESDRKEGRLIKINCGAIPEQLLESELFGYEKGAFTGSNKQGKPGLLELADKGTLFLDEIGEMPLDLQVKLLQVLQDKTFTRVGGTITVHVDFRVIAATNRDLEDVSARATFREDLFYRLSVVPLKVPPLRERQEDVVPLLEHFLAEFNKRHHFSKRFSEGVMQQLLEHSWPGNVRELRNLVERLVVISPTDIIGTNSLPEKLAPGFSEDFSAGLDFQAAVAAYERKLARAAIDKYGSISEAAKNLAISESTVKRKLRMDAEASDLNAD</sequence>
<evidence type="ECO:0000259" key="10">
    <source>
        <dbReference type="PROSITE" id="PS50113"/>
    </source>
</evidence>
<dbReference type="NCBIfam" id="TIGR00229">
    <property type="entry name" value="sensory_box"/>
    <property type="match status" value="1"/>
</dbReference>
<keyword evidence="6" id="KW-0804">Transcription</keyword>
<dbReference type="Pfam" id="PF08448">
    <property type="entry name" value="PAS_4"/>
    <property type="match status" value="1"/>
</dbReference>
<keyword evidence="3" id="KW-0067">ATP-binding</keyword>
<keyword evidence="4" id="KW-0805">Transcription regulation</keyword>
<dbReference type="SMART" id="SM00091">
    <property type="entry name" value="PAS"/>
    <property type="match status" value="1"/>
</dbReference>
<dbReference type="GO" id="GO:0006355">
    <property type="term" value="P:regulation of DNA-templated transcription"/>
    <property type="evidence" value="ECO:0007669"/>
    <property type="project" value="InterPro"/>
</dbReference>
<dbReference type="InterPro" id="IPR027417">
    <property type="entry name" value="P-loop_NTPase"/>
</dbReference>
<dbReference type="PANTHER" id="PTHR32071:SF57">
    <property type="entry name" value="C4-DICARBOXYLATE TRANSPORT TRANSCRIPTIONAL REGULATORY PROTEIN DCTD"/>
    <property type="match status" value="1"/>
</dbReference>
<evidence type="ECO:0000256" key="6">
    <source>
        <dbReference type="ARBA" id="ARBA00023163"/>
    </source>
</evidence>
<dbReference type="PROSITE" id="PS50112">
    <property type="entry name" value="PAS"/>
    <property type="match status" value="1"/>
</dbReference>
<evidence type="ECO:0000256" key="5">
    <source>
        <dbReference type="ARBA" id="ARBA00023125"/>
    </source>
</evidence>
<dbReference type="EMBL" id="AY138113">
    <property type="protein sequence ID" value="AAA64784.1"/>
    <property type="molecule type" value="Genomic_DNA"/>
</dbReference>
<dbReference type="CDD" id="cd00130">
    <property type="entry name" value="PAS"/>
    <property type="match status" value="1"/>
</dbReference>
<keyword evidence="1" id="KW-0547">Nucleotide-binding</keyword>
<dbReference type="FunFam" id="3.40.50.300:FF:000006">
    <property type="entry name" value="DNA-binding transcriptional regulator NtrC"/>
    <property type="match status" value="1"/>
</dbReference>
<dbReference type="InterPro" id="IPR035965">
    <property type="entry name" value="PAS-like_dom_sf"/>
</dbReference>
<evidence type="ECO:0000313" key="11">
    <source>
        <dbReference type="EMBL" id="AAA64784.1"/>
    </source>
</evidence>
<reference evidence="11" key="1">
    <citation type="journal article" date="1995" name="Biodegradation">
        <title>The nucleotide sequence of a transposable haloalkanoic acid dehalogenase regulatory gene (dehRI) from Pseudomonas putida strain PP3 and its relationship with sigma 54-dependent activators.</title>
        <authorList>
            <person name="Topping A.W."/>
            <person name="Thomas A.W."/>
            <person name="Slater J.H."/>
            <person name="Weightman A.J."/>
        </authorList>
    </citation>
    <scope>NUCLEOTIDE SEQUENCE</scope>
    <source>
        <strain evidence="11">PP3</strain>
        <plasmid evidence="11">pWW0</plasmid>
    </source>
</reference>
<dbReference type="CDD" id="cd00009">
    <property type="entry name" value="AAA"/>
    <property type="match status" value="1"/>
</dbReference>
<dbReference type="InterPro" id="IPR000014">
    <property type="entry name" value="PAS"/>
</dbReference>
<evidence type="ECO:0000259" key="9">
    <source>
        <dbReference type="PROSITE" id="PS50112"/>
    </source>
</evidence>
<reference evidence="11" key="2">
    <citation type="journal article" date="2002" name="J. Bacteriol.">
        <title>Transposition of DEH, a broad-host-range transposon flanked by ISPpu12, in Pseudomonas putida is associated with genomic rearrangements and dehalogenase gene silencing.</title>
        <authorList>
            <person name="Weightman A.J."/>
            <person name="Topping A.W."/>
            <person name="Hill K.E."/>
            <person name="Lee L.L."/>
            <person name="Sakai K."/>
            <person name="Slater J.H."/>
            <person name="Thomas A.W."/>
        </authorList>
    </citation>
    <scope>NUCLEOTIDE SEQUENCE</scope>
    <source>
        <strain evidence="11">PP3</strain>
        <plasmid evidence="11">pWW0</plasmid>
    </source>
</reference>
<dbReference type="Pfam" id="PF25601">
    <property type="entry name" value="AAA_lid_14"/>
    <property type="match status" value="1"/>
</dbReference>
<dbReference type="InterPro" id="IPR003593">
    <property type="entry name" value="AAA+_ATPase"/>
</dbReference>
<dbReference type="InterPro" id="IPR000700">
    <property type="entry name" value="PAS-assoc_C"/>
</dbReference>
<feature type="coiled-coil region" evidence="7">
    <location>
        <begin position="217"/>
        <end position="258"/>
    </location>
</feature>
<dbReference type="AlphaFoldDB" id="Q57349"/>
<feature type="domain" description="PAC" evidence="10">
    <location>
        <begin position="181"/>
        <end position="233"/>
    </location>
</feature>
<keyword evidence="2" id="KW-0808">Transferase</keyword>
<accession>Q57349</accession>
<dbReference type="Gene3D" id="3.40.50.300">
    <property type="entry name" value="P-loop containing nucleotide triphosphate hydrolases"/>
    <property type="match status" value="1"/>
</dbReference>
<dbReference type="PROSITE" id="PS50045">
    <property type="entry name" value="SIGMA54_INTERACT_4"/>
    <property type="match status" value="1"/>
</dbReference>
<feature type="domain" description="Sigma-54 factor interaction" evidence="8">
    <location>
        <begin position="276"/>
        <end position="489"/>
    </location>
</feature>
<evidence type="ECO:0000256" key="3">
    <source>
        <dbReference type="ARBA" id="ARBA00022840"/>
    </source>
</evidence>
<dbReference type="InterPro" id="IPR002078">
    <property type="entry name" value="Sigma_54_int"/>
</dbReference>
<dbReference type="SUPFAM" id="SSF55785">
    <property type="entry name" value="PYP-like sensor domain (PAS domain)"/>
    <property type="match status" value="1"/>
</dbReference>
<proteinExistence type="predicted"/>
<dbReference type="InterPro" id="IPR013656">
    <property type="entry name" value="PAS_4"/>
</dbReference>
<dbReference type="InterPro" id="IPR058031">
    <property type="entry name" value="AAA_lid_NorR"/>
</dbReference>
<dbReference type="GO" id="GO:0003677">
    <property type="term" value="F:DNA binding"/>
    <property type="evidence" value="ECO:0007669"/>
    <property type="project" value="UniProtKB-KW"/>
</dbReference>
<dbReference type="SUPFAM" id="SSF52540">
    <property type="entry name" value="P-loop containing nucleoside triphosphate hydrolases"/>
    <property type="match status" value="1"/>
</dbReference>
<dbReference type="Gene3D" id="3.30.450.20">
    <property type="entry name" value="PAS domain"/>
    <property type="match status" value="1"/>
</dbReference>
<dbReference type="Gene3D" id="1.10.10.60">
    <property type="entry name" value="Homeodomain-like"/>
    <property type="match status" value="1"/>
</dbReference>
<dbReference type="PROSITE" id="PS00675">
    <property type="entry name" value="SIGMA54_INTERACT_1"/>
    <property type="match status" value="1"/>
</dbReference>
<keyword evidence="2" id="KW-0418">Kinase</keyword>
<dbReference type="Pfam" id="PF00158">
    <property type="entry name" value="Sigma54_activat"/>
    <property type="match status" value="1"/>
</dbReference>
<dbReference type="PANTHER" id="PTHR32071">
    <property type="entry name" value="TRANSCRIPTIONAL REGULATORY PROTEIN"/>
    <property type="match status" value="1"/>
</dbReference>
<feature type="domain" description="PAS" evidence="9">
    <location>
        <begin position="114"/>
        <end position="159"/>
    </location>
</feature>
<dbReference type="PROSITE" id="PS50113">
    <property type="entry name" value="PAC"/>
    <property type="match status" value="1"/>
</dbReference>
<evidence type="ECO:0000256" key="4">
    <source>
        <dbReference type="ARBA" id="ARBA00023015"/>
    </source>
</evidence>
<dbReference type="InterPro" id="IPR025944">
    <property type="entry name" value="Sigma_54_int_dom_CS"/>
</dbReference>
<keyword evidence="11" id="KW-0614">Plasmid</keyword>
<dbReference type="Gene3D" id="1.10.8.60">
    <property type="match status" value="1"/>
</dbReference>
<keyword evidence="7" id="KW-0175">Coiled coil</keyword>
<keyword evidence="5" id="KW-0238">DNA-binding</keyword>
<evidence type="ECO:0000256" key="7">
    <source>
        <dbReference type="SAM" id="Coils"/>
    </source>
</evidence>
<name>Q57349_PSEPU</name>
<dbReference type="SUPFAM" id="SSF46689">
    <property type="entry name" value="Homeodomain-like"/>
    <property type="match status" value="1"/>
</dbReference>
<dbReference type="GO" id="GO:0005524">
    <property type="term" value="F:ATP binding"/>
    <property type="evidence" value="ECO:0007669"/>
    <property type="project" value="UniProtKB-KW"/>
</dbReference>
<dbReference type="PROSITE" id="PS00676">
    <property type="entry name" value="SIGMA54_INTERACT_2"/>
    <property type="match status" value="1"/>
</dbReference>
<geneLocation type="plasmid" evidence="11">
    <name>pWW0</name>
</geneLocation>
<dbReference type="InterPro" id="IPR025943">
    <property type="entry name" value="Sigma_54_int_dom_ATP-bd_2"/>
</dbReference>
<evidence type="ECO:0000259" key="8">
    <source>
        <dbReference type="PROSITE" id="PS50045"/>
    </source>
</evidence>
<evidence type="ECO:0000256" key="2">
    <source>
        <dbReference type="ARBA" id="ARBA00022777"/>
    </source>
</evidence>
<protein>
    <submittedName>
        <fullName evidence="11">Sigma54-dependent activator DehRI</fullName>
    </submittedName>
</protein>
<evidence type="ECO:0000256" key="1">
    <source>
        <dbReference type="ARBA" id="ARBA00022741"/>
    </source>
</evidence>
<dbReference type="Pfam" id="PF13188">
    <property type="entry name" value="PAS_8"/>
    <property type="match status" value="1"/>
</dbReference>
<dbReference type="SMART" id="SM00382">
    <property type="entry name" value="AAA"/>
    <property type="match status" value="1"/>
</dbReference>